<evidence type="ECO:0000313" key="3">
    <source>
        <dbReference type="Proteomes" id="UP000239209"/>
    </source>
</evidence>
<comment type="caution">
    <text evidence="2">The sequence shown here is derived from an EMBL/GenBank/DDBJ whole genome shotgun (WGS) entry which is preliminary data.</text>
</comment>
<sequence length="120" mass="12892">MVRMLNISAYSGKDRAHNAGSNVPRPSSRVSAAAVSIGEQLLAWRKLHGLTAVQVAERAGISRNTLRRIETGDPGVSFEAFLGVARALGVLDALVAATDPYETDLGRARADEVLPKRVRR</sequence>
<dbReference type="GO" id="GO:0003677">
    <property type="term" value="F:DNA binding"/>
    <property type="evidence" value="ECO:0007669"/>
    <property type="project" value="InterPro"/>
</dbReference>
<proteinExistence type="predicted"/>
<dbReference type="EMBL" id="PVZG01000003">
    <property type="protein sequence ID" value="PRY31401.1"/>
    <property type="molecule type" value="Genomic_DNA"/>
</dbReference>
<dbReference type="PROSITE" id="PS50943">
    <property type="entry name" value="HTH_CROC1"/>
    <property type="match status" value="1"/>
</dbReference>
<dbReference type="CDD" id="cd00093">
    <property type="entry name" value="HTH_XRE"/>
    <property type="match status" value="1"/>
</dbReference>
<protein>
    <submittedName>
        <fullName evidence="2">Xre family transcriptional regulator</fullName>
    </submittedName>
</protein>
<accession>A0A2T0SDE1</accession>
<gene>
    <name evidence="2" type="ORF">CLV70_103288</name>
</gene>
<dbReference type="Pfam" id="PF13560">
    <property type="entry name" value="HTH_31"/>
    <property type="match status" value="1"/>
</dbReference>
<dbReference type="Proteomes" id="UP000239209">
    <property type="component" value="Unassembled WGS sequence"/>
</dbReference>
<evidence type="ECO:0000313" key="2">
    <source>
        <dbReference type="EMBL" id="PRY31401.1"/>
    </source>
</evidence>
<dbReference type="Gene3D" id="1.10.260.40">
    <property type="entry name" value="lambda repressor-like DNA-binding domains"/>
    <property type="match status" value="1"/>
</dbReference>
<dbReference type="InterPro" id="IPR010982">
    <property type="entry name" value="Lambda_DNA-bd_dom_sf"/>
</dbReference>
<organism evidence="2 3">
    <name type="scientific">Pseudosporangium ferrugineum</name>
    <dbReference type="NCBI Taxonomy" id="439699"/>
    <lineage>
        <taxon>Bacteria</taxon>
        <taxon>Bacillati</taxon>
        <taxon>Actinomycetota</taxon>
        <taxon>Actinomycetes</taxon>
        <taxon>Micromonosporales</taxon>
        <taxon>Micromonosporaceae</taxon>
        <taxon>Pseudosporangium</taxon>
    </lineage>
</organism>
<name>A0A2T0SDE1_9ACTN</name>
<dbReference type="SUPFAM" id="SSF47413">
    <property type="entry name" value="lambda repressor-like DNA-binding domains"/>
    <property type="match status" value="1"/>
</dbReference>
<dbReference type="SMART" id="SM00530">
    <property type="entry name" value="HTH_XRE"/>
    <property type="match status" value="1"/>
</dbReference>
<dbReference type="InterPro" id="IPR001387">
    <property type="entry name" value="Cro/C1-type_HTH"/>
</dbReference>
<feature type="domain" description="HTH cro/C1-type" evidence="1">
    <location>
        <begin position="41"/>
        <end position="94"/>
    </location>
</feature>
<reference evidence="2 3" key="1">
    <citation type="submission" date="2018-03" db="EMBL/GenBank/DDBJ databases">
        <title>Genomic Encyclopedia of Archaeal and Bacterial Type Strains, Phase II (KMG-II): from individual species to whole genera.</title>
        <authorList>
            <person name="Goeker M."/>
        </authorList>
    </citation>
    <scope>NUCLEOTIDE SEQUENCE [LARGE SCALE GENOMIC DNA]</scope>
    <source>
        <strain evidence="2 3">DSM 45348</strain>
    </source>
</reference>
<dbReference type="AlphaFoldDB" id="A0A2T0SDE1"/>
<evidence type="ECO:0000259" key="1">
    <source>
        <dbReference type="PROSITE" id="PS50943"/>
    </source>
</evidence>
<keyword evidence="3" id="KW-1185">Reference proteome</keyword>